<dbReference type="AlphaFoldDB" id="A0A3B1DJM8"/>
<feature type="transmembrane region" description="Helical" evidence="2">
    <location>
        <begin position="104"/>
        <end position="130"/>
    </location>
</feature>
<dbReference type="Gene3D" id="1.10.3210.10">
    <property type="entry name" value="Hypothetical protein af1432"/>
    <property type="match status" value="1"/>
</dbReference>
<dbReference type="Pfam" id="PF07698">
    <property type="entry name" value="7TM-7TMR_HD"/>
    <property type="match status" value="1"/>
</dbReference>
<keyword evidence="2" id="KW-0812">Transmembrane</keyword>
<dbReference type="InterPro" id="IPR003607">
    <property type="entry name" value="HD/PDEase_dom"/>
</dbReference>
<organism evidence="4">
    <name type="scientific">hydrothermal vent metagenome</name>
    <dbReference type="NCBI Taxonomy" id="652676"/>
    <lineage>
        <taxon>unclassified sequences</taxon>
        <taxon>metagenomes</taxon>
        <taxon>ecological metagenomes</taxon>
    </lineage>
</organism>
<dbReference type="EMBL" id="UOGJ01000036">
    <property type="protein sequence ID" value="VAX35190.1"/>
    <property type="molecule type" value="Genomic_DNA"/>
</dbReference>
<protein>
    <submittedName>
        <fullName evidence="4">Membrane protein containing HD superfamily hydrolase domain, YQFF ortholog</fullName>
    </submittedName>
</protein>
<dbReference type="SMART" id="SM00471">
    <property type="entry name" value="HDc"/>
    <property type="match status" value="1"/>
</dbReference>
<keyword evidence="2" id="KW-1133">Transmembrane helix</keyword>
<dbReference type="SUPFAM" id="SSF109604">
    <property type="entry name" value="HD-domain/PDEase-like"/>
    <property type="match status" value="1"/>
</dbReference>
<proteinExistence type="predicted"/>
<keyword evidence="2" id="KW-0472">Membrane</keyword>
<dbReference type="InterPro" id="IPR006675">
    <property type="entry name" value="HDIG_dom"/>
</dbReference>
<dbReference type="InterPro" id="IPR052722">
    <property type="entry name" value="PgpH_phosphodiesterase"/>
</dbReference>
<evidence type="ECO:0000313" key="4">
    <source>
        <dbReference type="EMBL" id="VAX35190.1"/>
    </source>
</evidence>
<dbReference type="NCBIfam" id="TIGR00277">
    <property type="entry name" value="HDIG"/>
    <property type="match status" value="1"/>
</dbReference>
<gene>
    <name evidence="4" type="ORF">MNBD_UNCLBAC01-1996</name>
</gene>
<evidence type="ECO:0000256" key="1">
    <source>
        <dbReference type="SAM" id="MobiDB-lite"/>
    </source>
</evidence>
<evidence type="ECO:0000256" key="2">
    <source>
        <dbReference type="SAM" id="Phobius"/>
    </source>
</evidence>
<feature type="transmembrane region" description="Helical" evidence="2">
    <location>
        <begin position="182"/>
        <end position="204"/>
    </location>
</feature>
<feature type="domain" description="HD/PDEase" evidence="3">
    <location>
        <begin position="233"/>
        <end position="391"/>
    </location>
</feature>
<evidence type="ECO:0000259" key="3">
    <source>
        <dbReference type="SMART" id="SM00471"/>
    </source>
</evidence>
<keyword evidence="4" id="KW-0378">Hydrolase</keyword>
<feature type="transmembrane region" description="Helical" evidence="2">
    <location>
        <begin position="55"/>
        <end position="73"/>
    </location>
</feature>
<dbReference type="CDD" id="cd00077">
    <property type="entry name" value="HDc"/>
    <property type="match status" value="1"/>
</dbReference>
<sequence>MNPASKNIGTIALVSVVIIVLMVFCQLSQYSLLIPILLLSIGIYLQYLNKANLKLFLNFGLLLMLIVFIAHAVTQYTTIPYYYIPVAGMAMLTMLLFNDLQLSFLMSFLGSILVSLIVGGDFGVMLTFFIGSLAGSYAVQGARARGKLMGAGLFVSATHLVCLFLLNPNLQLILQRSFDVNYLYPLAANGFISVVLVIGTLKIFEYLFGALTNYSLLELSDFNQPLLKRMILEAPGTYHHSLVVSNLSEAAADAIEANALLARVGAYYHDIGKMVKPEYFTENQLLGGNKHDYIEPSMSRLVILNHVKEGIELAKKNKLNQAIIDFIPQHHGTSLIHYFHQKALEAAEDGEHVDESDFRYPGPKPQARETAIVLLADSVEGAVRALDEQSPTRIEETVQKIINNKFIDGQLDECNLTLKNIDKISSTFVRILSAMYHSRIKYPEKKGNDGNSSRKSSEKSSSQPSSDKKDSQAGASL</sequence>
<feature type="transmembrane region" description="Helical" evidence="2">
    <location>
        <begin position="30"/>
        <end position="48"/>
    </location>
</feature>
<dbReference type="PANTHER" id="PTHR36442:SF1">
    <property type="entry name" value="CYCLIC-DI-AMP PHOSPHODIESTERASE PGPH"/>
    <property type="match status" value="1"/>
</dbReference>
<dbReference type="PANTHER" id="PTHR36442">
    <property type="entry name" value="CYCLIC-DI-AMP PHOSPHODIESTERASE PGPH"/>
    <property type="match status" value="1"/>
</dbReference>
<dbReference type="InterPro" id="IPR006674">
    <property type="entry name" value="HD_domain"/>
</dbReference>
<accession>A0A3B1DJM8</accession>
<feature type="region of interest" description="Disordered" evidence="1">
    <location>
        <begin position="441"/>
        <end position="477"/>
    </location>
</feature>
<name>A0A3B1DJM8_9ZZZZ</name>
<dbReference type="GO" id="GO:0016787">
    <property type="term" value="F:hydrolase activity"/>
    <property type="evidence" value="ECO:0007669"/>
    <property type="project" value="UniProtKB-KW"/>
</dbReference>
<reference evidence="4" key="1">
    <citation type="submission" date="2018-06" db="EMBL/GenBank/DDBJ databases">
        <authorList>
            <person name="Zhirakovskaya E."/>
        </authorList>
    </citation>
    <scope>NUCLEOTIDE SEQUENCE</scope>
</reference>
<feature type="transmembrane region" description="Helical" evidence="2">
    <location>
        <begin position="150"/>
        <end position="170"/>
    </location>
</feature>
<dbReference type="InterPro" id="IPR011621">
    <property type="entry name" value="Metal-dep_PHydrolase_7TM_intra"/>
</dbReference>
<feature type="transmembrane region" description="Helical" evidence="2">
    <location>
        <begin position="7"/>
        <end position="24"/>
    </location>
</feature>
<dbReference type="Pfam" id="PF01966">
    <property type="entry name" value="HD"/>
    <property type="match status" value="1"/>
</dbReference>
<feature type="transmembrane region" description="Helical" evidence="2">
    <location>
        <begin position="79"/>
        <end position="97"/>
    </location>
</feature>